<dbReference type="AlphaFoldDB" id="A0A8T1N100"/>
<comment type="caution">
    <text evidence="1">The sequence shown here is derived from an EMBL/GenBank/DDBJ whole genome shotgun (WGS) entry which is preliminary data.</text>
</comment>
<name>A0A8T1N100_CLOSI</name>
<proteinExistence type="predicted"/>
<evidence type="ECO:0000313" key="1">
    <source>
        <dbReference type="EMBL" id="KAG5454990.1"/>
    </source>
</evidence>
<organism evidence="1 2">
    <name type="scientific">Clonorchis sinensis</name>
    <name type="common">Chinese liver fluke</name>
    <dbReference type="NCBI Taxonomy" id="79923"/>
    <lineage>
        <taxon>Eukaryota</taxon>
        <taxon>Metazoa</taxon>
        <taxon>Spiralia</taxon>
        <taxon>Lophotrochozoa</taxon>
        <taxon>Platyhelminthes</taxon>
        <taxon>Trematoda</taxon>
        <taxon>Digenea</taxon>
        <taxon>Opisthorchiida</taxon>
        <taxon>Opisthorchiata</taxon>
        <taxon>Opisthorchiidae</taxon>
        <taxon>Clonorchis</taxon>
    </lineage>
</organism>
<feature type="non-terminal residue" evidence="1">
    <location>
        <position position="1"/>
    </location>
</feature>
<dbReference type="EMBL" id="NIRI02000005">
    <property type="protein sequence ID" value="KAG5454990.1"/>
    <property type="molecule type" value="Genomic_DNA"/>
</dbReference>
<gene>
    <name evidence="1" type="ORF">CSKR_203775</name>
</gene>
<dbReference type="Proteomes" id="UP000286415">
    <property type="component" value="Unassembled WGS sequence"/>
</dbReference>
<reference evidence="1 2" key="1">
    <citation type="journal article" date="2018" name="Biotechnol. Adv.">
        <title>Improved genomic resources and new bioinformatic workflow for the carcinogenic parasite Clonorchis sinensis: Biotechnological implications.</title>
        <authorList>
            <person name="Wang D."/>
            <person name="Korhonen P.K."/>
            <person name="Gasser R.B."/>
            <person name="Young N.D."/>
        </authorList>
    </citation>
    <scope>NUCLEOTIDE SEQUENCE [LARGE SCALE GENOMIC DNA]</scope>
    <source>
        <strain evidence="1">Cs-k2</strain>
    </source>
</reference>
<reference evidence="1 2" key="2">
    <citation type="journal article" date="2021" name="Genomics">
        <title>High-quality reference genome for Clonorchis sinensis.</title>
        <authorList>
            <person name="Young N.D."/>
            <person name="Stroehlein A.J."/>
            <person name="Kinkar L."/>
            <person name="Wang T."/>
            <person name="Sohn W.M."/>
            <person name="Chang B.C.H."/>
            <person name="Kaur P."/>
            <person name="Weisz D."/>
            <person name="Dudchenko O."/>
            <person name="Aiden E.L."/>
            <person name="Korhonen P.K."/>
            <person name="Gasser R.B."/>
        </authorList>
    </citation>
    <scope>NUCLEOTIDE SEQUENCE [LARGE SCALE GENOMIC DNA]</scope>
    <source>
        <strain evidence="1">Cs-k2</strain>
    </source>
</reference>
<keyword evidence="2" id="KW-1185">Reference proteome</keyword>
<protein>
    <submittedName>
        <fullName evidence="1">Uncharacterized protein</fullName>
    </submittedName>
</protein>
<accession>A0A8T1N100</accession>
<sequence>RHIRKRLPDELDGQVKRQWDTQDIDVSHKTLYALPFNRERLTPLQLDDLKRPCRKHFVNPSLFLLYNLRSYYNLDLRQRLSPPSEQLVKRAPKHDWEDCYEEAIHILAGVRPDMYSLNRTEELIDIIAQEKPLMKPEWVGAFSEVEAQIYQILIAEEKIPKDFLREVKTKITTRRRWIPNSAEWRKHWRTYLDNEEKNLSVRYFNWEDNWMKLHEVAL</sequence>
<evidence type="ECO:0000313" key="2">
    <source>
        <dbReference type="Proteomes" id="UP000286415"/>
    </source>
</evidence>